<dbReference type="OrthoDB" id="9797061at2"/>
<dbReference type="GO" id="GO:0016887">
    <property type="term" value="F:ATP hydrolysis activity"/>
    <property type="evidence" value="ECO:0007669"/>
    <property type="project" value="InterPro"/>
</dbReference>
<dbReference type="Proteomes" id="UP000186221">
    <property type="component" value="Unassembled WGS sequence"/>
</dbReference>
<dbReference type="EMBL" id="FTOG01000012">
    <property type="protein sequence ID" value="SIT16969.1"/>
    <property type="molecule type" value="Genomic_DNA"/>
</dbReference>
<protein>
    <submittedName>
        <fullName evidence="2">DNA transposition protein, AAA+ family ATPase</fullName>
    </submittedName>
</protein>
<keyword evidence="3" id="KW-1185">Reference proteome</keyword>
<dbReference type="PANTHER" id="PTHR35894">
    <property type="entry name" value="GENERAL SECRETION PATHWAY PROTEIN A-RELATED"/>
    <property type="match status" value="1"/>
</dbReference>
<dbReference type="Gene3D" id="3.40.50.300">
    <property type="entry name" value="P-loop containing nucleotide triphosphate hydrolases"/>
    <property type="match status" value="1"/>
</dbReference>
<dbReference type="PANTHER" id="PTHR35894:SF5">
    <property type="entry name" value="MU-LIKE PROPHAGE FLUMU DNA TRANSPOSITION PROTEIN B"/>
    <property type="match status" value="1"/>
</dbReference>
<dbReference type="InterPro" id="IPR027417">
    <property type="entry name" value="P-loop_NTPase"/>
</dbReference>
<feature type="domain" description="ORC1/DEAH AAA+ ATPase" evidence="1">
    <location>
        <begin position="29"/>
        <end position="152"/>
    </location>
</feature>
<dbReference type="RefSeq" id="WP_076486116.1">
    <property type="nucleotide sequence ID" value="NZ_FTOG01000012.1"/>
</dbReference>
<dbReference type="InterPro" id="IPR049945">
    <property type="entry name" value="AAA_22"/>
</dbReference>
<name>A0A1N7Q2R6_9RHOB</name>
<dbReference type="InterPro" id="IPR052026">
    <property type="entry name" value="ExeA_AAA_ATPase_DNA-bind"/>
</dbReference>
<evidence type="ECO:0000259" key="1">
    <source>
        <dbReference type="Pfam" id="PF13401"/>
    </source>
</evidence>
<dbReference type="SUPFAM" id="SSF52540">
    <property type="entry name" value="P-loop containing nucleoside triphosphate hydrolases"/>
    <property type="match status" value="1"/>
</dbReference>
<organism evidence="2 3">
    <name type="scientific">Rhodobacter aestuarii</name>
    <dbReference type="NCBI Taxonomy" id="453582"/>
    <lineage>
        <taxon>Bacteria</taxon>
        <taxon>Pseudomonadati</taxon>
        <taxon>Pseudomonadota</taxon>
        <taxon>Alphaproteobacteria</taxon>
        <taxon>Rhodobacterales</taxon>
        <taxon>Rhodobacter group</taxon>
        <taxon>Rhodobacter</taxon>
    </lineage>
</organism>
<dbReference type="Pfam" id="PF13401">
    <property type="entry name" value="AAA_22"/>
    <property type="match status" value="1"/>
</dbReference>
<dbReference type="STRING" id="453582.SAMN05421580_11299"/>
<dbReference type="AlphaFoldDB" id="A0A1N7Q2R6"/>
<evidence type="ECO:0000313" key="2">
    <source>
        <dbReference type="EMBL" id="SIT16969.1"/>
    </source>
</evidence>
<evidence type="ECO:0000313" key="3">
    <source>
        <dbReference type="Proteomes" id="UP000186221"/>
    </source>
</evidence>
<reference evidence="3" key="1">
    <citation type="submission" date="2017-01" db="EMBL/GenBank/DDBJ databases">
        <authorList>
            <person name="Varghese N."/>
            <person name="Submissions S."/>
        </authorList>
    </citation>
    <scope>NUCLEOTIDE SEQUENCE [LARGE SCALE GENOMIC DNA]</scope>
    <source>
        <strain evidence="3">DSM 19945</strain>
    </source>
</reference>
<sequence length="255" mass="28504">MRDVFVETENVRKFLGALADLEHRGAKEACMVVVDGKPGLGKTSAMARWQAQNDAVYIRAQVGWDGTMFIHNLLRELGEEPPRSKAKRYERVIELLFEKYHAAQIARQPFGWIVDECDLVAGKREVMETIRGISDALQIPTILVGMGTLRDMIKRYPQIESRAPRRVRFDLATLGDVQALIEKRCEVPVAPDLVEFVHRASSGFNREVVEAIGYIERFGHRLDDIGEGVSVADMAGQVIMHNRNTGSAVAVPGAY</sequence>
<proteinExistence type="predicted"/>
<gene>
    <name evidence="2" type="ORF">SAMN05421580_11299</name>
</gene>
<accession>A0A1N7Q2R6</accession>